<feature type="non-terminal residue" evidence="1">
    <location>
        <position position="130"/>
    </location>
</feature>
<protein>
    <submittedName>
        <fullName evidence="1">932_t:CDS:1</fullName>
    </submittedName>
</protein>
<organism evidence="1 2">
    <name type="scientific">Gigaspora margarita</name>
    <dbReference type="NCBI Taxonomy" id="4874"/>
    <lineage>
        <taxon>Eukaryota</taxon>
        <taxon>Fungi</taxon>
        <taxon>Fungi incertae sedis</taxon>
        <taxon>Mucoromycota</taxon>
        <taxon>Glomeromycotina</taxon>
        <taxon>Glomeromycetes</taxon>
        <taxon>Diversisporales</taxon>
        <taxon>Gigasporaceae</taxon>
        <taxon>Gigaspora</taxon>
    </lineage>
</organism>
<evidence type="ECO:0000313" key="2">
    <source>
        <dbReference type="Proteomes" id="UP000789901"/>
    </source>
</evidence>
<reference evidence="1 2" key="1">
    <citation type="submission" date="2021-06" db="EMBL/GenBank/DDBJ databases">
        <authorList>
            <person name="Kallberg Y."/>
            <person name="Tangrot J."/>
            <person name="Rosling A."/>
        </authorList>
    </citation>
    <scope>NUCLEOTIDE SEQUENCE [LARGE SCALE GENOMIC DNA]</scope>
    <source>
        <strain evidence="1 2">120-4 pot B 10/14</strain>
    </source>
</reference>
<name>A0ABM8W6H0_GIGMA</name>
<gene>
    <name evidence="1" type="ORF">GMARGA_LOCUS3943</name>
</gene>
<keyword evidence="2" id="KW-1185">Reference proteome</keyword>
<evidence type="ECO:0000313" key="1">
    <source>
        <dbReference type="EMBL" id="CAG8538004.1"/>
    </source>
</evidence>
<proteinExistence type="predicted"/>
<dbReference type="Proteomes" id="UP000789901">
    <property type="component" value="Unassembled WGS sequence"/>
</dbReference>
<accession>A0ABM8W6H0</accession>
<dbReference type="EMBL" id="CAJVQB010001490">
    <property type="protein sequence ID" value="CAG8538004.1"/>
    <property type="molecule type" value="Genomic_DNA"/>
</dbReference>
<comment type="caution">
    <text evidence="1">The sequence shown here is derived from an EMBL/GenBank/DDBJ whole genome shotgun (WGS) entry which is preliminary data.</text>
</comment>
<sequence>MLQPLVNKLSENEELEIKGISGGNKAQQIHKNMALYLQDLNQNTEIEPIMPIETIGRTWEEMLDNVFSDLMAERGWNKEVQKELYQQLTDSKRGLVWRISKRKVEGLKNSRYVGFDGAQPLRGGICYMSS</sequence>